<dbReference type="PROSITE" id="PS51186">
    <property type="entry name" value="GNAT"/>
    <property type="match status" value="1"/>
</dbReference>
<comment type="catalytic activity">
    <reaction evidence="8">
        <text>D-glucosamine 6-phosphate + acetyl-CoA = N-acetyl-D-glucosamine 6-phosphate + CoA + H(+)</text>
        <dbReference type="Rhea" id="RHEA:10292"/>
        <dbReference type="ChEBI" id="CHEBI:15378"/>
        <dbReference type="ChEBI" id="CHEBI:57287"/>
        <dbReference type="ChEBI" id="CHEBI:57288"/>
        <dbReference type="ChEBI" id="CHEBI:57513"/>
        <dbReference type="ChEBI" id="CHEBI:58725"/>
        <dbReference type="EC" id="2.3.1.4"/>
    </reaction>
</comment>
<evidence type="ECO:0000313" key="10">
    <source>
        <dbReference type="EMBL" id="CDP38932.1"/>
    </source>
</evidence>
<comment type="subcellular location">
    <subcellularLocation>
        <location evidence="1">Endomembrane system</location>
        <topology evidence="1">Peripheral membrane protein</topology>
    </subcellularLocation>
    <subcellularLocation>
        <location evidence="2">Endoplasmic reticulum membrane</location>
    </subcellularLocation>
</comment>
<evidence type="ECO:0000256" key="2">
    <source>
        <dbReference type="ARBA" id="ARBA00004586"/>
    </source>
</evidence>
<dbReference type="SUPFAM" id="SSF55729">
    <property type="entry name" value="Acyl-CoA N-acyltransferases (Nat)"/>
    <property type="match status" value="1"/>
</dbReference>
<evidence type="ECO:0000256" key="8">
    <source>
        <dbReference type="RuleBase" id="RU365086"/>
    </source>
</evidence>
<sequence>MSLTTVTSSDPLLFSADLIPDHVKQALPQGYTARPLKASDYERGVLEVLRVLTTVGEISRAQFQSLFDYWHKHNDTYFTMVITDGSDKVVAVGSVVLERKIIHQCGLVGHIEDIAVLSTQQGNKLGLRLIHALTDIGRAQGAYKIILDCSEHNVPFYEKCGYTKSGTQMSIKFSDFKKGVL</sequence>
<keyword evidence="5" id="KW-0256">Endoplasmic reticulum</keyword>
<dbReference type="EMBL" id="HG937694">
    <property type="protein sequence ID" value="CDP38932.1"/>
    <property type="molecule type" value="Genomic_DNA"/>
</dbReference>
<comment type="subunit">
    <text evidence="3">Homodimer.</text>
</comment>
<evidence type="ECO:0000256" key="1">
    <source>
        <dbReference type="ARBA" id="ARBA00004184"/>
    </source>
</evidence>
<dbReference type="GO" id="GO:0005789">
    <property type="term" value="C:endoplasmic reticulum membrane"/>
    <property type="evidence" value="ECO:0007669"/>
    <property type="project" value="UniProtKB-SubCell"/>
</dbReference>
<dbReference type="AlphaFoldDB" id="A0A060TJB9"/>
<dbReference type="PANTHER" id="PTHR13355">
    <property type="entry name" value="GLUCOSAMINE 6-PHOSPHATE N-ACETYLTRANSFERASE"/>
    <property type="match status" value="1"/>
</dbReference>
<dbReference type="InterPro" id="IPR039143">
    <property type="entry name" value="GNPNAT1-like"/>
</dbReference>
<name>A0A060TJB9_BLAAD</name>
<comment type="similarity">
    <text evidence="8">Belongs to the acetyltransferase family. GNA1 subfamily.</text>
</comment>
<evidence type="ECO:0000259" key="9">
    <source>
        <dbReference type="PROSITE" id="PS51186"/>
    </source>
</evidence>
<evidence type="ECO:0000256" key="7">
    <source>
        <dbReference type="ARBA" id="ARBA00023315"/>
    </source>
</evidence>
<keyword evidence="6" id="KW-0472">Membrane</keyword>
<evidence type="ECO:0000256" key="6">
    <source>
        <dbReference type="ARBA" id="ARBA00023136"/>
    </source>
</evidence>
<dbReference type="CDD" id="cd04301">
    <property type="entry name" value="NAT_SF"/>
    <property type="match status" value="1"/>
</dbReference>
<dbReference type="InterPro" id="IPR016181">
    <property type="entry name" value="Acyl_CoA_acyltransferase"/>
</dbReference>
<dbReference type="Gene3D" id="3.40.630.30">
    <property type="match status" value="1"/>
</dbReference>
<gene>
    <name evidence="10" type="ORF">GNLVRS02_ARAD1D45914g</name>
</gene>
<evidence type="ECO:0000256" key="5">
    <source>
        <dbReference type="ARBA" id="ARBA00022824"/>
    </source>
</evidence>
<dbReference type="FunFam" id="3.40.630.30:FF:000048">
    <property type="entry name" value="Glucosamine 6-phosphate N-acetyltransferase"/>
    <property type="match status" value="1"/>
</dbReference>
<dbReference type="PhylomeDB" id="A0A060TJB9"/>
<dbReference type="PANTHER" id="PTHR13355:SF11">
    <property type="entry name" value="GLUCOSAMINE 6-PHOSPHATE N-ACETYLTRANSFERASE"/>
    <property type="match status" value="1"/>
</dbReference>
<dbReference type="GO" id="GO:0006048">
    <property type="term" value="P:UDP-N-acetylglucosamine biosynthetic process"/>
    <property type="evidence" value="ECO:0007669"/>
    <property type="project" value="UniProtKB-UniRule"/>
</dbReference>
<reference evidence="10" key="1">
    <citation type="submission" date="2014-02" db="EMBL/GenBank/DDBJ databases">
        <authorList>
            <person name="Genoscope - CEA"/>
        </authorList>
    </citation>
    <scope>NUCLEOTIDE SEQUENCE</scope>
    <source>
        <strain evidence="10">LS3</strain>
    </source>
</reference>
<dbReference type="GO" id="GO:0004343">
    <property type="term" value="F:glucosamine 6-phosphate N-acetyltransferase activity"/>
    <property type="evidence" value="ECO:0007669"/>
    <property type="project" value="UniProtKB-UniRule"/>
</dbReference>
<evidence type="ECO:0000256" key="4">
    <source>
        <dbReference type="ARBA" id="ARBA00022679"/>
    </source>
</evidence>
<keyword evidence="4 8" id="KW-0808">Transferase</keyword>
<dbReference type="UniPathway" id="UPA00113">
    <property type="reaction ID" value="UER00529"/>
</dbReference>
<dbReference type="InterPro" id="IPR000182">
    <property type="entry name" value="GNAT_dom"/>
</dbReference>
<keyword evidence="7 8" id="KW-0012">Acyltransferase</keyword>
<organism evidence="10">
    <name type="scientific">Blastobotrys adeninivorans</name>
    <name type="common">Yeast</name>
    <name type="synonym">Arxula adeninivorans</name>
    <dbReference type="NCBI Taxonomy" id="409370"/>
    <lineage>
        <taxon>Eukaryota</taxon>
        <taxon>Fungi</taxon>
        <taxon>Dikarya</taxon>
        <taxon>Ascomycota</taxon>
        <taxon>Saccharomycotina</taxon>
        <taxon>Dipodascomycetes</taxon>
        <taxon>Dipodascales</taxon>
        <taxon>Trichomonascaceae</taxon>
        <taxon>Blastobotrys</taxon>
    </lineage>
</organism>
<feature type="domain" description="N-acetyltransferase" evidence="9">
    <location>
        <begin position="31"/>
        <end position="181"/>
    </location>
</feature>
<proteinExistence type="inferred from homology"/>
<evidence type="ECO:0000256" key="3">
    <source>
        <dbReference type="ARBA" id="ARBA00011738"/>
    </source>
</evidence>
<accession>A0A060TJB9</accession>
<comment type="pathway">
    <text evidence="8">Nucleotide-sugar biosynthesis; UDP-N-acetyl-alpha-D-glucosamine biosynthesis; N-acetyl-alpha-D-glucosamine 1-phosphate from alpha-D-glucosamine 6-phosphate (route I): step 1/2.</text>
</comment>
<dbReference type="Pfam" id="PF00583">
    <property type="entry name" value="Acetyltransf_1"/>
    <property type="match status" value="1"/>
</dbReference>
<reference evidence="10" key="2">
    <citation type="submission" date="2014-06" db="EMBL/GenBank/DDBJ databases">
        <title>The complete genome of Blastobotrys (Arxula) adeninivorans LS3 - a yeast of biotechnological interest.</title>
        <authorList>
            <person name="Kunze G."/>
            <person name="Gaillardin C."/>
            <person name="Czernicka M."/>
            <person name="Durrens P."/>
            <person name="Martin T."/>
            <person name="Boer E."/>
            <person name="Gabaldon T."/>
            <person name="Cruz J."/>
            <person name="Talla E."/>
            <person name="Marck C."/>
            <person name="Goffeau A."/>
            <person name="Barbe V."/>
            <person name="Baret P."/>
            <person name="Baronian K."/>
            <person name="Beier S."/>
            <person name="Bleykasten C."/>
            <person name="Bode R."/>
            <person name="Casaregola S."/>
            <person name="Despons L."/>
            <person name="Fairhead C."/>
            <person name="Giersberg M."/>
            <person name="Gierski P."/>
            <person name="Hahnel U."/>
            <person name="Hartmann A."/>
            <person name="Jankowska D."/>
            <person name="Jubin C."/>
            <person name="Jung P."/>
            <person name="Lafontaine I."/>
            <person name="Leh-Louis V."/>
            <person name="Lemaire M."/>
            <person name="Marcet-Houben M."/>
            <person name="Mascher M."/>
            <person name="Morel G."/>
            <person name="Richard G.-F."/>
            <person name="Riechen J."/>
            <person name="Sacerdot C."/>
            <person name="Sarkar A."/>
            <person name="Savel G."/>
            <person name="Schacherer J."/>
            <person name="Sherman D."/>
            <person name="Straub M.-L."/>
            <person name="Stein N."/>
            <person name="Thierry A."/>
            <person name="Trautwein-Schult A."/>
            <person name="Westhof E."/>
            <person name="Worch S."/>
            <person name="Dujon B."/>
            <person name="Souciet J.-L."/>
            <person name="Wincker P."/>
            <person name="Scholz U."/>
            <person name="Neuveglise N."/>
        </authorList>
    </citation>
    <scope>NUCLEOTIDE SEQUENCE</scope>
    <source>
        <strain evidence="10">LS3</strain>
    </source>
</reference>
<dbReference type="EC" id="2.3.1.4" evidence="8"/>
<protein>
    <recommendedName>
        <fullName evidence="8">Glucosamine 6-phosphate N-acetyltransferase</fullName>
        <ecNumber evidence="8">2.3.1.4</ecNumber>
    </recommendedName>
</protein>